<feature type="compositionally biased region" description="Pro residues" evidence="1">
    <location>
        <begin position="1"/>
        <end position="10"/>
    </location>
</feature>
<comment type="caution">
    <text evidence="2">The sequence shown here is derived from an EMBL/GenBank/DDBJ whole genome shotgun (WGS) entry which is preliminary data.</text>
</comment>
<evidence type="ECO:0000313" key="2">
    <source>
        <dbReference type="EMBL" id="GHC83507.1"/>
    </source>
</evidence>
<name>A0A918WU81_9ACTN</name>
<dbReference type="Proteomes" id="UP000638353">
    <property type="component" value="Unassembled WGS sequence"/>
</dbReference>
<accession>A0A918WU81</accession>
<protein>
    <submittedName>
        <fullName evidence="2">Uncharacterized protein</fullName>
    </submittedName>
</protein>
<organism evidence="2 3">
    <name type="scientific">Streptomyces finlayi</name>
    <dbReference type="NCBI Taxonomy" id="67296"/>
    <lineage>
        <taxon>Bacteria</taxon>
        <taxon>Bacillati</taxon>
        <taxon>Actinomycetota</taxon>
        <taxon>Actinomycetes</taxon>
        <taxon>Kitasatosporales</taxon>
        <taxon>Streptomycetaceae</taxon>
        <taxon>Streptomyces</taxon>
    </lineage>
</organism>
<feature type="region of interest" description="Disordered" evidence="1">
    <location>
        <begin position="1"/>
        <end position="22"/>
    </location>
</feature>
<reference evidence="2" key="2">
    <citation type="submission" date="2020-09" db="EMBL/GenBank/DDBJ databases">
        <authorList>
            <person name="Sun Q."/>
            <person name="Ohkuma M."/>
        </authorList>
    </citation>
    <scope>NUCLEOTIDE SEQUENCE</scope>
    <source>
        <strain evidence="2">JCM 4637</strain>
    </source>
</reference>
<dbReference type="EMBL" id="BMVC01000002">
    <property type="protein sequence ID" value="GHC83507.1"/>
    <property type="molecule type" value="Genomic_DNA"/>
</dbReference>
<reference evidence="2" key="1">
    <citation type="journal article" date="2014" name="Int. J. Syst. Evol. Microbiol.">
        <title>Complete genome sequence of Corynebacterium casei LMG S-19264T (=DSM 44701T), isolated from a smear-ripened cheese.</title>
        <authorList>
            <consortium name="US DOE Joint Genome Institute (JGI-PGF)"/>
            <person name="Walter F."/>
            <person name="Albersmeier A."/>
            <person name="Kalinowski J."/>
            <person name="Ruckert C."/>
        </authorList>
    </citation>
    <scope>NUCLEOTIDE SEQUENCE</scope>
    <source>
        <strain evidence="2">JCM 4637</strain>
    </source>
</reference>
<evidence type="ECO:0000256" key="1">
    <source>
        <dbReference type="SAM" id="MobiDB-lite"/>
    </source>
</evidence>
<dbReference type="RefSeq" id="WP_189822452.1">
    <property type="nucleotide sequence ID" value="NZ_BMVC01000002.1"/>
</dbReference>
<evidence type="ECO:0000313" key="3">
    <source>
        <dbReference type="Proteomes" id="UP000638353"/>
    </source>
</evidence>
<sequence>MSYAMPPPRPLPERNAPRLRPGRTTQLLTLTAVAALALTGTALAESGAGVAVRGGTNDNWGSVLQTDETVQADTWSVRAKGEAGTLVEGDTRSHFPAFDGAPTTTDQRGKAVQLQYNGQPMGLLIEPFTETRKLKGTGKGDNGGDGVRARTLIETIDLGMPYTAHDGPGGGAAKAELGLKLDKVKVVAEALPGKPVHFDTSVGSGALYAKGKALITVDPKKNPRSWAPNAGIRFPMDPKVAPRLIVTVNEQITTDGQGYPTMDDDGSYRFDPKALSGYANAVHLTVLTPDIADITIGHAAALHAPGPNE</sequence>
<dbReference type="AlphaFoldDB" id="A0A918WU81"/>
<proteinExistence type="predicted"/>
<gene>
    <name evidence="2" type="ORF">GCM10010334_12680</name>
</gene>